<dbReference type="Proteomes" id="UP000271683">
    <property type="component" value="Unassembled WGS sequence"/>
</dbReference>
<comment type="similarity">
    <text evidence="4">Belongs to the flavoredoxin family.</text>
</comment>
<dbReference type="InterPro" id="IPR002563">
    <property type="entry name" value="Flavin_Rdtase-like_dom"/>
</dbReference>
<dbReference type="Gene3D" id="2.30.110.10">
    <property type="entry name" value="Electron Transport, Fmn-binding Protein, Chain A"/>
    <property type="match status" value="1"/>
</dbReference>
<dbReference type="PANTHER" id="PTHR33798">
    <property type="entry name" value="FLAVOPROTEIN OXYGENASE"/>
    <property type="match status" value="1"/>
</dbReference>
<evidence type="ECO:0000313" key="7">
    <source>
        <dbReference type="Proteomes" id="UP000271683"/>
    </source>
</evidence>
<feature type="domain" description="Flavin reductase like" evidence="5">
    <location>
        <begin position="19"/>
        <end position="173"/>
    </location>
</feature>
<dbReference type="GO" id="GO:0010181">
    <property type="term" value="F:FMN binding"/>
    <property type="evidence" value="ECO:0007669"/>
    <property type="project" value="InterPro"/>
</dbReference>
<keyword evidence="3" id="KW-0288">FMN</keyword>
<dbReference type="GO" id="GO:0016646">
    <property type="term" value="F:oxidoreductase activity, acting on the CH-NH group of donors, NAD or NADP as acceptor"/>
    <property type="evidence" value="ECO:0007669"/>
    <property type="project" value="UniProtKB-ARBA"/>
</dbReference>
<protein>
    <submittedName>
        <fullName evidence="6">Flavin reductase (DIM6/NTAB) family NADH-FMN oxidoreductase RutF</fullName>
    </submittedName>
</protein>
<dbReference type="Pfam" id="PF01613">
    <property type="entry name" value="Flavin_Reduct"/>
    <property type="match status" value="1"/>
</dbReference>
<proteinExistence type="inferred from homology"/>
<organism evidence="6 7">
    <name type="scientific">Couchioplanes caeruleus</name>
    <dbReference type="NCBI Taxonomy" id="56438"/>
    <lineage>
        <taxon>Bacteria</taxon>
        <taxon>Bacillati</taxon>
        <taxon>Actinomycetota</taxon>
        <taxon>Actinomycetes</taxon>
        <taxon>Micromonosporales</taxon>
        <taxon>Micromonosporaceae</taxon>
        <taxon>Couchioplanes</taxon>
    </lineage>
</organism>
<accession>A0A3N1GDI9</accession>
<evidence type="ECO:0000256" key="2">
    <source>
        <dbReference type="ARBA" id="ARBA00022630"/>
    </source>
</evidence>
<keyword evidence="2" id="KW-0285">Flavoprotein</keyword>
<dbReference type="SUPFAM" id="SSF50475">
    <property type="entry name" value="FMN-binding split barrel"/>
    <property type="match status" value="1"/>
</dbReference>
<gene>
    <name evidence="6" type="ORF">EDD30_1112</name>
</gene>
<dbReference type="EMBL" id="RJKL01000001">
    <property type="protein sequence ID" value="ROP28362.1"/>
    <property type="molecule type" value="Genomic_DNA"/>
</dbReference>
<evidence type="ECO:0000256" key="4">
    <source>
        <dbReference type="ARBA" id="ARBA00038054"/>
    </source>
</evidence>
<comment type="cofactor">
    <cofactor evidence="1">
        <name>FMN</name>
        <dbReference type="ChEBI" id="CHEBI:58210"/>
    </cofactor>
</comment>
<evidence type="ECO:0000259" key="5">
    <source>
        <dbReference type="SMART" id="SM00903"/>
    </source>
</evidence>
<evidence type="ECO:0000256" key="1">
    <source>
        <dbReference type="ARBA" id="ARBA00001917"/>
    </source>
</evidence>
<dbReference type="AlphaFoldDB" id="A0A3N1GDI9"/>
<comment type="caution">
    <text evidence="6">The sequence shown here is derived from an EMBL/GenBank/DDBJ whole genome shotgun (WGS) entry which is preliminary data.</text>
</comment>
<dbReference type="RefSeq" id="WP_170208253.1">
    <property type="nucleotide sequence ID" value="NZ_RJKL01000001.1"/>
</dbReference>
<dbReference type="SMART" id="SM00903">
    <property type="entry name" value="Flavin_Reduct"/>
    <property type="match status" value="1"/>
</dbReference>
<reference evidence="6 7" key="1">
    <citation type="submission" date="2018-11" db="EMBL/GenBank/DDBJ databases">
        <title>Sequencing the genomes of 1000 actinobacteria strains.</title>
        <authorList>
            <person name="Klenk H.-P."/>
        </authorList>
    </citation>
    <scope>NUCLEOTIDE SEQUENCE [LARGE SCALE GENOMIC DNA]</scope>
    <source>
        <strain evidence="6 7">DSM 43634</strain>
    </source>
</reference>
<sequence length="209" mass="22317">MDLDPARLGRLEAQQLLTGAVVPRPIAWVSTVSREGQPNLAPFSYFAPVCSEPMTLLFCPVAGPPPRPKKDTLSNVEAVGEFVINVAEQSTVAAVNQSSAAVPHGRSEFELAGVTPVPARRVRPPRVQEASIAFECRLRQIVRVDDPPPPPAGGCIVIGTVVMVTIRDDMYDSASGRVKLDSLKPVARLGGTDYLRATDTFSMARAAAT</sequence>
<name>A0A3N1GDI9_9ACTN</name>
<dbReference type="PANTHER" id="PTHR33798:SF5">
    <property type="entry name" value="FLAVIN REDUCTASE LIKE DOMAIN-CONTAINING PROTEIN"/>
    <property type="match status" value="1"/>
</dbReference>
<dbReference type="InterPro" id="IPR012349">
    <property type="entry name" value="Split_barrel_FMN-bd"/>
</dbReference>
<evidence type="ECO:0000256" key="3">
    <source>
        <dbReference type="ARBA" id="ARBA00022643"/>
    </source>
</evidence>
<evidence type="ECO:0000313" key="6">
    <source>
        <dbReference type="EMBL" id="ROP28362.1"/>
    </source>
</evidence>